<dbReference type="Proteomes" id="UP000053477">
    <property type="component" value="Unassembled WGS sequence"/>
</dbReference>
<dbReference type="InParanoid" id="A0A0H2RFC8"/>
<dbReference type="EMBL" id="KQ086030">
    <property type="protein sequence ID" value="KLO10287.1"/>
    <property type="molecule type" value="Genomic_DNA"/>
</dbReference>
<dbReference type="AlphaFoldDB" id="A0A0H2RFC8"/>
<keyword evidence="2" id="KW-1185">Reference proteome</keyword>
<name>A0A0H2RFC8_9AGAM</name>
<reference evidence="1 2" key="1">
    <citation type="submission" date="2015-04" db="EMBL/GenBank/DDBJ databases">
        <title>Complete genome sequence of Schizopora paradoxa KUC8140, a cosmopolitan wood degrader in East Asia.</title>
        <authorList>
            <consortium name="DOE Joint Genome Institute"/>
            <person name="Min B."/>
            <person name="Park H."/>
            <person name="Jang Y."/>
            <person name="Kim J.-J."/>
            <person name="Kim K.H."/>
            <person name="Pangilinan J."/>
            <person name="Lipzen A."/>
            <person name="Riley R."/>
            <person name="Grigoriev I.V."/>
            <person name="Spatafora J.W."/>
            <person name="Choi I.-G."/>
        </authorList>
    </citation>
    <scope>NUCLEOTIDE SEQUENCE [LARGE SCALE GENOMIC DNA]</scope>
    <source>
        <strain evidence="1 2">KUC8140</strain>
    </source>
</reference>
<protein>
    <submittedName>
        <fullName evidence="1">Uncharacterized protein</fullName>
    </submittedName>
</protein>
<evidence type="ECO:0000313" key="2">
    <source>
        <dbReference type="Proteomes" id="UP000053477"/>
    </source>
</evidence>
<accession>A0A0H2RFC8</accession>
<proteinExistence type="predicted"/>
<sequence>MPLPFSRRPKRSPQAFNHSNVEVVGLTRIDTVSSIASDATTDNQPGAGRTLGVLYGRLGSELESALNRHAERLGVGSNTLGGPSLSRFETISSIDSNATNGNQPGAGRTVGIFLSWLGSKLERAMNRQAKKSIVLLDMKYCWFANIHIAYRTAG</sequence>
<dbReference type="OrthoDB" id="3066495at2759"/>
<gene>
    <name evidence="1" type="ORF">SCHPADRAFT_942953</name>
</gene>
<organism evidence="1 2">
    <name type="scientific">Schizopora paradoxa</name>
    <dbReference type="NCBI Taxonomy" id="27342"/>
    <lineage>
        <taxon>Eukaryota</taxon>
        <taxon>Fungi</taxon>
        <taxon>Dikarya</taxon>
        <taxon>Basidiomycota</taxon>
        <taxon>Agaricomycotina</taxon>
        <taxon>Agaricomycetes</taxon>
        <taxon>Hymenochaetales</taxon>
        <taxon>Schizoporaceae</taxon>
        <taxon>Schizopora</taxon>
    </lineage>
</organism>
<evidence type="ECO:0000313" key="1">
    <source>
        <dbReference type="EMBL" id="KLO10287.1"/>
    </source>
</evidence>